<gene>
    <name evidence="8" type="ORF">B0A49_11492</name>
</gene>
<keyword evidence="5 7" id="KW-1133">Transmembrane helix</keyword>
<evidence type="ECO:0000256" key="1">
    <source>
        <dbReference type="ARBA" id="ARBA00004477"/>
    </source>
</evidence>
<keyword evidence="4 7" id="KW-0256">Endoplasmic reticulum</keyword>
<evidence type="ECO:0000256" key="3">
    <source>
        <dbReference type="ARBA" id="ARBA00022692"/>
    </source>
</evidence>
<comment type="caution">
    <text evidence="7">Lacks conserved residue(s) required for the propagation of feature annotation.</text>
</comment>
<evidence type="ECO:0000256" key="2">
    <source>
        <dbReference type="ARBA" id="ARBA00008917"/>
    </source>
</evidence>
<comment type="subcellular location">
    <subcellularLocation>
        <location evidence="1 7">Endoplasmic reticulum membrane</location>
        <topology evidence="1 7">Multi-pass membrane protein</topology>
    </subcellularLocation>
</comment>
<feature type="transmembrane region" description="Helical" evidence="7">
    <location>
        <begin position="71"/>
        <end position="102"/>
    </location>
</feature>
<evidence type="ECO:0000256" key="7">
    <source>
        <dbReference type="RuleBase" id="RU363059"/>
    </source>
</evidence>
<dbReference type="AlphaFoldDB" id="A0A4U0W6W3"/>
<dbReference type="InterPro" id="IPR035952">
    <property type="entry name" value="Rhomboid-like_sf"/>
</dbReference>
<evidence type="ECO:0000256" key="6">
    <source>
        <dbReference type="ARBA" id="ARBA00023136"/>
    </source>
</evidence>
<protein>
    <recommendedName>
        <fullName evidence="7">Derlin</fullName>
    </recommendedName>
</protein>
<feature type="transmembrane region" description="Helical" evidence="7">
    <location>
        <begin position="114"/>
        <end position="136"/>
    </location>
</feature>
<comment type="caution">
    <text evidence="8">The sequence shown here is derived from an EMBL/GenBank/DDBJ whole genome shotgun (WGS) entry which is preliminary data.</text>
</comment>
<feature type="transmembrane region" description="Helical" evidence="7">
    <location>
        <begin position="26"/>
        <end position="50"/>
    </location>
</feature>
<evidence type="ECO:0000313" key="8">
    <source>
        <dbReference type="EMBL" id="TKA57015.1"/>
    </source>
</evidence>
<evidence type="ECO:0000313" key="9">
    <source>
        <dbReference type="Proteomes" id="UP000308768"/>
    </source>
</evidence>
<dbReference type="STRING" id="331657.A0A4U0W6W3"/>
<dbReference type="SUPFAM" id="SSF144091">
    <property type="entry name" value="Rhomboid-like"/>
    <property type="match status" value="1"/>
</dbReference>
<dbReference type="OrthoDB" id="1716531at2759"/>
<comment type="similarity">
    <text evidence="2 7">Belongs to the derlin family.</text>
</comment>
<keyword evidence="3 7" id="KW-0812">Transmembrane</keyword>
<dbReference type="InterPro" id="IPR007599">
    <property type="entry name" value="DER1"/>
</dbReference>
<proteinExistence type="inferred from homology"/>
<dbReference type="GO" id="GO:0006950">
    <property type="term" value="P:response to stress"/>
    <property type="evidence" value="ECO:0007669"/>
    <property type="project" value="UniProtKB-ARBA"/>
</dbReference>
<dbReference type="GO" id="GO:0005789">
    <property type="term" value="C:endoplasmic reticulum membrane"/>
    <property type="evidence" value="ECO:0007669"/>
    <property type="project" value="UniProtKB-SubCell"/>
</dbReference>
<reference evidence="8 9" key="1">
    <citation type="submission" date="2017-03" db="EMBL/GenBank/DDBJ databases">
        <title>Genomes of endolithic fungi from Antarctica.</title>
        <authorList>
            <person name="Coleine C."/>
            <person name="Masonjones S."/>
            <person name="Stajich J.E."/>
        </authorList>
    </citation>
    <scope>NUCLEOTIDE SEQUENCE [LARGE SCALE GENOMIC DNA]</scope>
    <source>
        <strain evidence="8 9">CCFEE 5187</strain>
    </source>
</reference>
<keyword evidence="6 7" id="KW-0472">Membrane</keyword>
<organism evidence="8 9">
    <name type="scientific">Cryomyces minteri</name>
    <dbReference type="NCBI Taxonomy" id="331657"/>
    <lineage>
        <taxon>Eukaryota</taxon>
        <taxon>Fungi</taxon>
        <taxon>Dikarya</taxon>
        <taxon>Ascomycota</taxon>
        <taxon>Pezizomycotina</taxon>
        <taxon>Dothideomycetes</taxon>
        <taxon>Dothideomycetes incertae sedis</taxon>
        <taxon>Cryomyces</taxon>
    </lineage>
</organism>
<sequence length="211" mass="24117">MAAMLGGGDGGLGQFPLEQWFYEMPYWRLLTTFIYFGPLSLDLLFHVFFLQRYARMLEESSGRSSATFAWLLFYAITTLLAIAPLFSMAFLGTALSSTLVYIWARRNPDTRLSFLGLLVFRAPFLPWVLIAFSVVLHGHWPKDEIAGLVVGHFWYYFSDIYPALHNNQRPLDPPDWWRRLFEGRPQADATEHDAPAPIVRDIAAAAAPELR</sequence>
<comment type="function">
    <text evidence="7">May be involved in the degradation of misfolded endoplasmic reticulum (ER) luminal proteins.</text>
</comment>
<dbReference type="Proteomes" id="UP000308768">
    <property type="component" value="Unassembled WGS sequence"/>
</dbReference>
<evidence type="ECO:0000256" key="5">
    <source>
        <dbReference type="ARBA" id="ARBA00022989"/>
    </source>
</evidence>
<dbReference type="EMBL" id="NAJN01002143">
    <property type="protein sequence ID" value="TKA57015.1"/>
    <property type="molecule type" value="Genomic_DNA"/>
</dbReference>
<name>A0A4U0W6W3_9PEZI</name>
<keyword evidence="9" id="KW-1185">Reference proteome</keyword>
<accession>A0A4U0W6W3</accession>
<dbReference type="PANTHER" id="PTHR11009">
    <property type="entry name" value="DER1-LIKE PROTEIN, DERLIN"/>
    <property type="match status" value="1"/>
</dbReference>
<evidence type="ECO:0000256" key="4">
    <source>
        <dbReference type="ARBA" id="ARBA00022824"/>
    </source>
</evidence>
<dbReference type="Pfam" id="PF04511">
    <property type="entry name" value="DER1"/>
    <property type="match status" value="1"/>
</dbReference>